<reference evidence="1 2" key="1">
    <citation type="journal article" date="2011" name="J. Bacteriol.">
        <title>Complete genome sequence of Burkholderia rhizoxinica, an endosymbiont of Rhizopus microsporus.</title>
        <authorList>
            <person name="Lackner G."/>
            <person name="Moebius N."/>
            <person name="Partida-Martinez L."/>
            <person name="Hertweck C."/>
        </authorList>
    </citation>
    <scope>NUCLEOTIDE SEQUENCE [LARGE SCALE GENOMIC DNA]</scope>
    <source>
        <strain evidence="2">DSM 19002 / CIP 109453 / HKI 454</strain>
    </source>
</reference>
<dbReference type="EMBL" id="FR687359">
    <property type="protein sequence ID" value="CBW74733.1"/>
    <property type="molecule type" value="Genomic_DNA"/>
</dbReference>
<evidence type="ECO:0000313" key="2">
    <source>
        <dbReference type="Proteomes" id="UP000007437"/>
    </source>
</evidence>
<gene>
    <name evidence="1" type="ordered locus">RBRH_02953</name>
</gene>
<accession>E5AQ51</accession>
<proteinExistence type="predicted"/>
<dbReference type="HOGENOM" id="CLU_3286336_0_0_4"/>
<organism evidence="1 2">
    <name type="scientific">Mycetohabitans rhizoxinica (strain DSM 19002 / CIP 109453 / HKI 454)</name>
    <name type="common">Paraburkholderia rhizoxinica</name>
    <dbReference type="NCBI Taxonomy" id="882378"/>
    <lineage>
        <taxon>Bacteria</taxon>
        <taxon>Pseudomonadati</taxon>
        <taxon>Pseudomonadota</taxon>
        <taxon>Betaproteobacteria</taxon>
        <taxon>Burkholderiales</taxon>
        <taxon>Burkholderiaceae</taxon>
        <taxon>Mycetohabitans</taxon>
    </lineage>
</organism>
<name>E5AQ51_MYCRK</name>
<dbReference type="STRING" id="882378.RBRH_02953"/>
<protein>
    <submittedName>
        <fullName evidence="1">Uncharacterized protein</fullName>
    </submittedName>
</protein>
<dbReference type="KEGG" id="brh:RBRH_02953"/>
<dbReference type="Proteomes" id="UP000007437">
    <property type="component" value="Chromosome"/>
</dbReference>
<dbReference type="RefSeq" id="WP_013434962.1">
    <property type="nucleotide sequence ID" value="NC_014722.1"/>
</dbReference>
<dbReference type="AlphaFoldDB" id="E5AQ51"/>
<sequence length="40" mass="4459">MIGEVARLERPHAVVVLRALWDLLSGVRLNRAGVPNRPRA</sequence>
<evidence type="ECO:0000313" key="1">
    <source>
        <dbReference type="EMBL" id="CBW74733.1"/>
    </source>
</evidence>